<feature type="compositionally biased region" description="Acidic residues" evidence="1">
    <location>
        <begin position="14"/>
        <end position="25"/>
    </location>
</feature>
<accession>A0A6V7HAK6</accession>
<evidence type="ECO:0000256" key="1">
    <source>
        <dbReference type="SAM" id="MobiDB-lite"/>
    </source>
</evidence>
<name>A0A6V7HAK6_9HYME</name>
<feature type="region of interest" description="Disordered" evidence="1">
    <location>
        <begin position="13"/>
        <end position="37"/>
    </location>
</feature>
<reference evidence="2" key="1">
    <citation type="submission" date="2020-07" db="EMBL/GenBank/DDBJ databases">
        <authorList>
            <person name="Nazaruddin N."/>
        </authorList>
    </citation>
    <scope>NUCLEOTIDE SEQUENCE</scope>
</reference>
<dbReference type="Proteomes" id="UP000752696">
    <property type="component" value="Unassembled WGS sequence"/>
</dbReference>
<organism evidence="2 3">
    <name type="scientific">Heterotrigona itama</name>
    <dbReference type="NCBI Taxonomy" id="395501"/>
    <lineage>
        <taxon>Eukaryota</taxon>
        <taxon>Metazoa</taxon>
        <taxon>Ecdysozoa</taxon>
        <taxon>Arthropoda</taxon>
        <taxon>Hexapoda</taxon>
        <taxon>Insecta</taxon>
        <taxon>Pterygota</taxon>
        <taxon>Neoptera</taxon>
        <taxon>Endopterygota</taxon>
        <taxon>Hymenoptera</taxon>
        <taxon>Apocrita</taxon>
        <taxon>Aculeata</taxon>
        <taxon>Apoidea</taxon>
        <taxon>Anthophila</taxon>
        <taxon>Apidae</taxon>
        <taxon>Heterotrigona</taxon>
    </lineage>
</organism>
<keyword evidence="3" id="KW-1185">Reference proteome</keyword>
<gene>
    <name evidence="2" type="ORF">MHI_LOCUS689757</name>
</gene>
<evidence type="ECO:0000313" key="2">
    <source>
        <dbReference type="EMBL" id="CAD1476805.1"/>
    </source>
</evidence>
<dbReference type="EMBL" id="CAJDYZ010009597">
    <property type="protein sequence ID" value="CAD1476805.1"/>
    <property type="molecule type" value="Genomic_DNA"/>
</dbReference>
<protein>
    <submittedName>
        <fullName evidence="2">Uncharacterized protein</fullName>
    </submittedName>
</protein>
<dbReference type="AlphaFoldDB" id="A0A6V7HAK6"/>
<sequence length="99" mass="11130">RFGFGVLVAGNREDVEDSHVEDETDTSEKQRSMNGGEACTISRQARTTNYSGSISVSFCTYISRNIQFRDGIPAIEDVTQFNDDVKRLRIEIQEGHETP</sequence>
<feature type="non-terminal residue" evidence="2">
    <location>
        <position position="1"/>
    </location>
</feature>
<comment type="caution">
    <text evidence="2">The sequence shown here is derived from an EMBL/GenBank/DDBJ whole genome shotgun (WGS) entry which is preliminary data.</text>
</comment>
<evidence type="ECO:0000313" key="3">
    <source>
        <dbReference type="Proteomes" id="UP000752696"/>
    </source>
</evidence>
<proteinExistence type="predicted"/>